<gene>
    <name evidence="9" type="ORF">GCM10022286_09910</name>
</gene>
<dbReference type="InterPro" id="IPR032816">
    <property type="entry name" value="VTT_dom"/>
</dbReference>
<evidence type="ECO:0000256" key="2">
    <source>
        <dbReference type="ARBA" id="ARBA00010792"/>
    </source>
</evidence>
<name>A0ABP7ZHI2_9MICO</name>
<evidence type="ECO:0000313" key="9">
    <source>
        <dbReference type="EMBL" id="GAA4157869.1"/>
    </source>
</evidence>
<feature type="transmembrane region" description="Helical" evidence="7">
    <location>
        <begin position="22"/>
        <end position="55"/>
    </location>
</feature>
<evidence type="ECO:0000256" key="7">
    <source>
        <dbReference type="RuleBase" id="RU367016"/>
    </source>
</evidence>
<keyword evidence="5 7" id="KW-1133">Transmembrane helix</keyword>
<evidence type="ECO:0000256" key="5">
    <source>
        <dbReference type="ARBA" id="ARBA00022989"/>
    </source>
</evidence>
<accession>A0ABP7ZHI2</accession>
<evidence type="ECO:0000313" key="10">
    <source>
        <dbReference type="Proteomes" id="UP001415169"/>
    </source>
</evidence>
<reference evidence="9" key="2">
    <citation type="submission" date="2023-12" db="EMBL/GenBank/DDBJ databases">
        <authorList>
            <person name="Sun Q."/>
            <person name="Inoue M."/>
        </authorList>
    </citation>
    <scope>NUCLEOTIDE SEQUENCE</scope>
    <source>
        <strain evidence="9">JCM 17590</strain>
    </source>
</reference>
<reference evidence="9" key="1">
    <citation type="journal article" date="2014" name="Int. J. Syst. Evol. Microbiol.">
        <title>Complete genome of a new Firmicutes species belonging to the dominant human colonic microbiota ('Ruminococcus bicirculans') reveals two chromosomes and a selective capacity to utilize plant glucans.</title>
        <authorList>
            <consortium name="NISC Comparative Sequencing Program"/>
            <person name="Wegmann U."/>
            <person name="Louis P."/>
            <person name="Goesmann A."/>
            <person name="Henrissat B."/>
            <person name="Duncan S.H."/>
            <person name="Flint H.J."/>
        </authorList>
    </citation>
    <scope>NUCLEOTIDE SEQUENCE</scope>
    <source>
        <strain evidence="9">JCM 17590</strain>
    </source>
</reference>
<dbReference type="Proteomes" id="UP001415169">
    <property type="component" value="Unassembled WGS sequence"/>
</dbReference>
<evidence type="ECO:0000256" key="3">
    <source>
        <dbReference type="ARBA" id="ARBA00022475"/>
    </source>
</evidence>
<feature type="transmembrane region" description="Helical" evidence="7">
    <location>
        <begin position="187"/>
        <end position="208"/>
    </location>
</feature>
<keyword evidence="3 7" id="KW-1003">Cell membrane</keyword>
<evidence type="ECO:0000259" key="8">
    <source>
        <dbReference type="Pfam" id="PF09335"/>
    </source>
</evidence>
<organism evidence="9 10">
    <name type="scientific">Gryllotalpicola daejeonensis</name>
    <dbReference type="NCBI Taxonomy" id="993087"/>
    <lineage>
        <taxon>Bacteria</taxon>
        <taxon>Bacillati</taxon>
        <taxon>Actinomycetota</taxon>
        <taxon>Actinomycetes</taxon>
        <taxon>Micrococcales</taxon>
        <taxon>Microbacteriaceae</taxon>
        <taxon>Gryllotalpicola</taxon>
    </lineage>
</organism>
<keyword evidence="10" id="KW-1185">Reference proteome</keyword>
<comment type="caution">
    <text evidence="9">The sequence shown here is derived from an EMBL/GenBank/DDBJ whole genome shotgun (WGS) entry which is preliminary data.</text>
</comment>
<evidence type="ECO:0000256" key="4">
    <source>
        <dbReference type="ARBA" id="ARBA00022692"/>
    </source>
</evidence>
<proteinExistence type="inferred from homology"/>
<dbReference type="Pfam" id="PF09335">
    <property type="entry name" value="VTT_dom"/>
    <property type="match status" value="1"/>
</dbReference>
<feature type="transmembrane region" description="Helical" evidence="7">
    <location>
        <begin position="116"/>
        <end position="134"/>
    </location>
</feature>
<evidence type="ECO:0000256" key="6">
    <source>
        <dbReference type="ARBA" id="ARBA00023136"/>
    </source>
</evidence>
<feature type="transmembrane region" description="Helical" evidence="7">
    <location>
        <begin position="67"/>
        <end position="88"/>
    </location>
</feature>
<keyword evidence="6 7" id="KW-0472">Membrane</keyword>
<feature type="transmembrane region" description="Helical" evidence="7">
    <location>
        <begin position="154"/>
        <end position="175"/>
    </location>
</feature>
<dbReference type="PANTHER" id="PTHR30353:SF0">
    <property type="entry name" value="TRANSMEMBRANE PROTEIN"/>
    <property type="match status" value="1"/>
</dbReference>
<feature type="domain" description="VTT" evidence="8">
    <location>
        <begin position="43"/>
        <end position="172"/>
    </location>
</feature>
<comment type="subcellular location">
    <subcellularLocation>
        <location evidence="1 7">Cell membrane</location>
        <topology evidence="1 7">Multi-pass membrane protein</topology>
    </subcellularLocation>
</comment>
<sequence>MVHASLVPWLDPETIIHSAGPWALLVVCAIIFAETGLLIGFVLPGDTLLLISGLLSAPEKMFFHVHVYWVALAIAFAAWLGGEVGYLIGRKTGPAVFQREESRLFSKENVDRTNAFFVRFGAAAVIIARFVPVVRTFAPIAAGVGKMNYRKYSLYNAIGALAWGAGVVYLGYALHFIPPVARFVENYIDLILVGAVVVAIVPTGLHLLNVQRKAKREQERTPATNEAEPPAAE</sequence>
<protein>
    <recommendedName>
        <fullName evidence="8">VTT domain-containing protein</fullName>
    </recommendedName>
</protein>
<keyword evidence="4 7" id="KW-0812">Transmembrane</keyword>
<dbReference type="EMBL" id="BAABBV010000001">
    <property type="protein sequence ID" value="GAA4157869.1"/>
    <property type="molecule type" value="Genomic_DNA"/>
</dbReference>
<dbReference type="PANTHER" id="PTHR30353">
    <property type="entry name" value="INNER MEMBRANE PROTEIN DEDA-RELATED"/>
    <property type="match status" value="1"/>
</dbReference>
<dbReference type="RefSeq" id="WP_344790641.1">
    <property type="nucleotide sequence ID" value="NZ_BAABBV010000001.1"/>
</dbReference>
<comment type="similarity">
    <text evidence="2 7">Belongs to the DedA family.</text>
</comment>
<dbReference type="InterPro" id="IPR032818">
    <property type="entry name" value="DedA-like"/>
</dbReference>
<evidence type="ECO:0000256" key="1">
    <source>
        <dbReference type="ARBA" id="ARBA00004651"/>
    </source>
</evidence>